<proteinExistence type="predicted"/>
<dbReference type="AlphaFoldDB" id="A0A3G8XQ55"/>
<dbReference type="KEGG" id="ccas:EIB73_12180"/>
<evidence type="ECO:0000313" key="2">
    <source>
        <dbReference type="Proteomes" id="UP000270185"/>
    </source>
</evidence>
<dbReference type="RefSeq" id="WP_125025534.1">
    <property type="nucleotide sequence ID" value="NZ_CP034159.1"/>
</dbReference>
<protein>
    <submittedName>
        <fullName evidence="1">Uncharacterized protein</fullName>
    </submittedName>
</protein>
<accession>A0A3G8XQ55</accession>
<sequence length="99" mass="12068">MKTKEDFIQEIKVLAINTEANIRNFSTKVVDAQTLHQFYDRCLEQFYKFMPCYCFMLPFHHLSEEEMFEINQFGLDKSEELHKLYSRIYVEKRNAIDMR</sequence>
<name>A0A3G8XQ55_9FLAO</name>
<dbReference type="EMBL" id="CP034159">
    <property type="protein sequence ID" value="AZI33897.1"/>
    <property type="molecule type" value="Genomic_DNA"/>
</dbReference>
<dbReference type="Proteomes" id="UP000270185">
    <property type="component" value="Chromosome"/>
</dbReference>
<keyword evidence="2" id="KW-1185">Reference proteome</keyword>
<evidence type="ECO:0000313" key="1">
    <source>
        <dbReference type="EMBL" id="AZI33897.1"/>
    </source>
</evidence>
<organism evidence="1 2">
    <name type="scientific">Kaistella carnis</name>
    <dbReference type="NCBI Taxonomy" id="1241979"/>
    <lineage>
        <taxon>Bacteria</taxon>
        <taxon>Pseudomonadati</taxon>
        <taxon>Bacteroidota</taxon>
        <taxon>Flavobacteriia</taxon>
        <taxon>Flavobacteriales</taxon>
        <taxon>Weeksellaceae</taxon>
        <taxon>Chryseobacterium group</taxon>
        <taxon>Kaistella</taxon>
    </lineage>
</organism>
<reference evidence="2" key="1">
    <citation type="submission" date="2018-11" db="EMBL/GenBank/DDBJ databases">
        <title>Proposal to divide the Flavobacteriaceae and reorganize its genera based on Amino Acid Identity values calculated from whole genome sequences.</title>
        <authorList>
            <person name="Nicholson A.C."/>
            <person name="Gulvik C.A."/>
            <person name="Whitney A.M."/>
            <person name="Humrighouse B.W."/>
            <person name="Bell M."/>
            <person name="Holmes B."/>
            <person name="Steigerwalt A.G."/>
            <person name="Villarma A."/>
            <person name="Sheth M."/>
            <person name="Batra D."/>
            <person name="Pryor J."/>
            <person name="Bernardet J.-F."/>
            <person name="Hugo C."/>
            <person name="Kampfer P."/>
            <person name="Newman J.D."/>
            <person name="McQuiston J.R."/>
        </authorList>
    </citation>
    <scope>NUCLEOTIDE SEQUENCE [LARGE SCALE GENOMIC DNA]</scope>
    <source>
        <strain evidence="2">G0081</strain>
    </source>
</reference>
<gene>
    <name evidence="1" type="ORF">EIB73_12180</name>
</gene>